<dbReference type="STRING" id="1004156.AYP45_05990"/>
<feature type="region of interest" description="Disordered" evidence="1">
    <location>
        <begin position="560"/>
        <end position="601"/>
    </location>
</feature>
<dbReference type="InterPro" id="IPR038610">
    <property type="entry name" value="FliK-like_C_sf"/>
</dbReference>
<evidence type="ECO:0000313" key="3">
    <source>
        <dbReference type="EMBL" id="OOP56969.1"/>
    </source>
</evidence>
<reference evidence="3 4" key="1">
    <citation type="journal article" date="2017" name="Water Res.">
        <title>Discovery and metagenomic analysis of an anammox bacterial enrichment related to Candidatus "Brocadia caroliniensis" in a full-scale glycerol-fed nitritation-denitritation separate centrate treatment process.</title>
        <authorList>
            <person name="Park H."/>
            <person name="Brotto A.C."/>
            <person name="van Loosdrecht M.C."/>
            <person name="Chandran K."/>
        </authorList>
    </citation>
    <scope>NUCLEOTIDE SEQUENCE [LARGE SCALE GENOMIC DNA]</scope>
    <source>
        <strain evidence="3">26THWARD</strain>
    </source>
</reference>
<evidence type="ECO:0000259" key="2">
    <source>
        <dbReference type="Pfam" id="PF02120"/>
    </source>
</evidence>
<dbReference type="Proteomes" id="UP000189681">
    <property type="component" value="Unassembled WGS sequence"/>
</dbReference>
<dbReference type="CDD" id="cd17470">
    <property type="entry name" value="T3SS_Flik_C"/>
    <property type="match status" value="1"/>
</dbReference>
<feature type="compositionally biased region" description="Polar residues" evidence="1">
    <location>
        <begin position="577"/>
        <end position="586"/>
    </location>
</feature>
<dbReference type="Pfam" id="PF02120">
    <property type="entry name" value="Flg_hook"/>
    <property type="match status" value="1"/>
</dbReference>
<comment type="caution">
    <text evidence="3">The sequence shown here is derived from an EMBL/GenBank/DDBJ whole genome shotgun (WGS) entry which is preliminary data.</text>
</comment>
<gene>
    <name evidence="3" type="ORF">AYP45_05990</name>
</gene>
<feature type="compositionally biased region" description="Basic and acidic residues" evidence="1">
    <location>
        <begin position="560"/>
        <end position="576"/>
    </location>
</feature>
<feature type="domain" description="Flagellar hook-length control protein-like C-terminal" evidence="2">
    <location>
        <begin position="483"/>
        <end position="560"/>
    </location>
</feature>
<evidence type="ECO:0000256" key="1">
    <source>
        <dbReference type="SAM" id="MobiDB-lite"/>
    </source>
</evidence>
<feature type="region of interest" description="Disordered" evidence="1">
    <location>
        <begin position="130"/>
        <end position="165"/>
    </location>
</feature>
<feature type="compositionally biased region" description="Basic and acidic residues" evidence="1">
    <location>
        <begin position="590"/>
        <end position="601"/>
    </location>
</feature>
<dbReference type="AlphaFoldDB" id="A0A1V4AV67"/>
<protein>
    <recommendedName>
        <fullName evidence="2">Flagellar hook-length control protein-like C-terminal domain-containing protein</fullName>
    </recommendedName>
</protein>
<accession>A0A1V4AV67</accession>
<sequence>MLICKDKIENNQYFIREEPDMPETVIDQCGGYDLLESLFGKNNSLTNRSGFQKADINSIQSDLGNEDRSEKGVISFQIMLKQQLNDHRALNIPDLQKSTDTMSIPAVTALFQDDIEKANPVEMNNIHLCDGAHSMGKNPDITHSSKEKSDEFSSLTQGDEKGGEQEFSENQIIDIVQASAILPNACIDYSENVIKVSKQSLPMNNGIDTTNPQFTIDNYLGLDSDKKEIFAISLPEGKINRTDSQQVEKFTHTNNASLLFGTETNVMDSFTSENQLKRLDVAEEKLLKHPNNLQKMSKSVFSTMQESGLVGLDTDKINVSELPAAFKSQSQQIMQEIMNTPFIREVHVLTNTEERDKKNELSNISGDVSSKQNIPVVQQTDKEGGLSGNLTQGQSETNYTPVDAQIQELSGSHADTQTTTNGTQLPTINFPQDMEVFSGNSMSQLFSTESRIDNEIRAYHGSSTTGTEQVHSNIVEQLIEKISMVKHGDRSELKLDLAPPELGSVKIHFIEENDEIEAKIFVENAEVKAAIENNVHRLKESVATSGFDIQKLEVYIQNDKSYDGKSSENSETKDQQHYQGKSQGGSNEDYYDRENDRSNAMKEVVDGKTTNLIVDYII</sequence>
<name>A0A1V4AV67_9BACT</name>
<proteinExistence type="predicted"/>
<dbReference type="Gene3D" id="3.30.750.140">
    <property type="match status" value="1"/>
</dbReference>
<organism evidence="3 4">
    <name type="scientific">Candidatus Brocadia carolinensis</name>
    <dbReference type="NCBI Taxonomy" id="1004156"/>
    <lineage>
        <taxon>Bacteria</taxon>
        <taxon>Pseudomonadati</taxon>
        <taxon>Planctomycetota</taxon>
        <taxon>Candidatus Brocadiia</taxon>
        <taxon>Candidatus Brocadiales</taxon>
        <taxon>Candidatus Brocadiaceae</taxon>
        <taxon>Candidatus Brocadia</taxon>
    </lineage>
</organism>
<dbReference type="EMBL" id="AYTS01000053">
    <property type="protein sequence ID" value="OOP56969.1"/>
    <property type="molecule type" value="Genomic_DNA"/>
</dbReference>
<dbReference type="InterPro" id="IPR021136">
    <property type="entry name" value="Flagellar_hook_control-like_C"/>
</dbReference>
<evidence type="ECO:0000313" key="4">
    <source>
        <dbReference type="Proteomes" id="UP000189681"/>
    </source>
</evidence>